<organism evidence="1">
    <name type="scientific">Candidatus Kentrum sp. TC</name>
    <dbReference type="NCBI Taxonomy" id="2126339"/>
    <lineage>
        <taxon>Bacteria</taxon>
        <taxon>Pseudomonadati</taxon>
        <taxon>Pseudomonadota</taxon>
        <taxon>Gammaproteobacteria</taxon>
        <taxon>Candidatus Kentrum</taxon>
    </lineage>
</organism>
<accession>A0A450YYH5</accession>
<proteinExistence type="predicted"/>
<protein>
    <recommendedName>
        <fullName evidence="2">HTH cro/C1-type domain-containing protein</fullName>
    </recommendedName>
</protein>
<dbReference type="EMBL" id="CAADFT010000067">
    <property type="protein sequence ID" value="VFK46582.1"/>
    <property type="molecule type" value="Genomic_DNA"/>
</dbReference>
<dbReference type="InterPro" id="IPR010982">
    <property type="entry name" value="Lambda_DNA-bd_dom_sf"/>
</dbReference>
<reference evidence="1" key="1">
    <citation type="submission" date="2019-02" db="EMBL/GenBank/DDBJ databases">
        <authorList>
            <person name="Gruber-Vodicka R. H."/>
            <person name="Seah K. B. B."/>
        </authorList>
    </citation>
    <scope>NUCLEOTIDE SEQUENCE</scope>
    <source>
        <strain evidence="1">BECK_BZ125</strain>
    </source>
</reference>
<dbReference type="AlphaFoldDB" id="A0A450YYH5"/>
<evidence type="ECO:0008006" key="2">
    <source>
        <dbReference type="Google" id="ProtNLM"/>
    </source>
</evidence>
<dbReference type="CDD" id="cd00093">
    <property type="entry name" value="HTH_XRE"/>
    <property type="match status" value="1"/>
</dbReference>
<sequence length="112" mass="12449">MTNLPSRLRDERKRLGYNQTDFGNLGNVTRKTQMLYEKGEYVPNAHYLSAIEGAGADVSYILTGRRGGAPPTDEEARVLAQYRGSPPDVREGVRLILGETSRGDKPEGRGRR</sequence>
<name>A0A450YYH5_9GAMM</name>
<dbReference type="GO" id="GO:0003677">
    <property type="term" value="F:DNA binding"/>
    <property type="evidence" value="ECO:0007669"/>
    <property type="project" value="InterPro"/>
</dbReference>
<dbReference type="InterPro" id="IPR001387">
    <property type="entry name" value="Cro/C1-type_HTH"/>
</dbReference>
<evidence type="ECO:0000313" key="1">
    <source>
        <dbReference type="EMBL" id="VFK46582.1"/>
    </source>
</evidence>
<dbReference type="Gene3D" id="1.10.260.40">
    <property type="entry name" value="lambda repressor-like DNA-binding domains"/>
    <property type="match status" value="1"/>
</dbReference>
<dbReference type="SUPFAM" id="SSF47413">
    <property type="entry name" value="lambda repressor-like DNA-binding domains"/>
    <property type="match status" value="1"/>
</dbReference>
<gene>
    <name evidence="1" type="ORF">BECKTC1821E_GA0114239_10672</name>
</gene>